<dbReference type="PANTHER" id="PTHR45749:SF37">
    <property type="entry name" value="OS05G0311600 PROTEIN"/>
    <property type="match status" value="1"/>
</dbReference>
<keyword evidence="4" id="KW-1185">Reference proteome</keyword>
<dbReference type="SMART" id="SM00597">
    <property type="entry name" value="ZnF_TTF"/>
    <property type="match status" value="1"/>
</dbReference>
<accession>A0A672IQM3</accession>
<evidence type="ECO:0000259" key="2">
    <source>
        <dbReference type="SMART" id="SM00597"/>
    </source>
</evidence>
<dbReference type="Ensembl" id="ENSSFAT00005044886.1">
    <property type="protein sequence ID" value="ENSSFAP00005043337.1"/>
    <property type="gene ID" value="ENSSFAG00005021450.1"/>
</dbReference>
<feature type="region of interest" description="Disordered" evidence="1">
    <location>
        <begin position="49"/>
        <end position="94"/>
    </location>
</feature>
<name>A0A672IQM3_SALFA</name>
<dbReference type="SUPFAM" id="SSF53098">
    <property type="entry name" value="Ribonuclease H-like"/>
    <property type="match status" value="1"/>
</dbReference>
<dbReference type="InterPro" id="IPR006580">
    <property type="entry name" value="Znf_TTF"/>
</dbReference>
<dbReference type="Pfam" id="PF14291">
    <property type="entry name" value="DUF4371"/>
    <property type="match status" value="1"/>
</dbReference>
<dbReference type="InterPro" id="IPR025398">
    <property type="entry name" value="DUF4371"/>
</dbReference>
<evidence type="ECO:0000313" key="3">
    <source>
        <dbReference type="Ensembl" id="ENSSFAP00005043337.1"/>
    </source>
</evidence>
<dbReference type="AlphaFoldDB" id="A0A672IQM3"/>
<evidence type="ECO:0000256" key="1">
    <source>
        <dbReference type="SAM" id="MobiDB-lite"/>
    </source>
</evidence>
<dbReference type="InParanoid" id="A0A672IQM3"/>
<sequence>KKETFKKIKYFECLLLNLIFSSKEEEVSLAREVNGAEMNRFVFPKRPRMEKKTCDGGETSQACSIDENPEMPGPEQDRRDEEGQLPAFSADNPCNSSLEDDISSWPCDGPMGPVLQKYPSKPFGNQQRSFNKSWMDQYTWLEYSMSEDAAFCFSCRHFLKQSHGFHIEPTFTSSGFNNWRKASASLKSHHESMGHKFAMEAWSEFKQTETSGSRISNMLDKGHSALVMENRRYMKAVVESLRYTACQGIAQRGHSEAEESANRGNFRELLDVIGLFDPVVKKKLDNNPSNAKYIHHDIQNEIFSVMAKMIRTQISDEVRDAEYFAILVDESKDVSKKEQISVIVCHLKQGTEQMQEEFLHFTAADGLVAGSLLASIKHTLSQCNINLQFCVGQCYDGASVMSGCNNGVQAVIAVIDEKFVLHLILFEDVFRTTKFMSDQLQTPDLAAADDLAESVITALSEKRTEEKWKEIREQAEDLCAKTGLSSLSPRERRPVQTARRLEGFVVEAPLERTHMESLNDLKIHSFFPVIDKLLMEMKRRFSTETNNVLRGVPALSPKHSSFLDKEHILPMARHYGIGEENLSAELYQVRQLFKRKEEQGHQIGTTQEILSLMRPYKDAFIDLFKLLSISLTLPVTSVSCERSFSCLRRLKNYLRNTSEDS</sequence>
<protein>
    <recommendedName>
        <fullName evidence="2">TTF-type domain-containing protein</fullName>
    </recommendedName>
</protein>
<dbReference type="OMA" id="HERQINY"/>
<feature type="domain" description="TTF-type" evidence="2">
    <location>
        <begin position="126"/>
        <end position="221"/>
    </location>
</feature>
<reference evidence="3" key="1">
    <citation type="submission" date="2019-06" db="EMBL/GenBank/DDBJ databases">
        <authorList>
            <consortium name="Wellcome Sanger Institute Data Sharing"/>
        </authorList>
    </citation>
    <scope>NUCLEOTIDE SEQUENCE [LARGE SCALE GENOMIC DNA]</scope>
</reference>
<reference evidence="3" key="3">
    <citation type="submission" date="2025-09" db="UniProtKB">
        <authorList>
            <consortium name="Ensembl"/>
        </authorList>
    </citation>
    <scope>IDENTIFICATION</scope>
</reference>
<dbReference type="InterPro" id="IPR012337">
    <property type="entry name" value="RNaseH-like_sf"/>
</dbReference>
<dbReference type="PANTHER" id="PTHR45749">
    <property type="match status" value="1"/>
</dbReference>
<dbReference type="Proteomes" id="UP000472267">
    <property type="component" value="Chromosome 2"/>
</dbReference>
<proteinExistence type="predicted"/>
<dbReference type="Pfam" id="PF05699">
    <property type="entry name" value="Dimer_Tnp_hAT"/>
    <property type="match status" value="1"/>
</dbReference>
<dbReference type="GO" id="GO:0046983">
    <property type="term" value="F:protein dimerization activity"/>
    <property type="evidence" value="ECO:0007669"/>
    <property type="project" value="InterPro"/>
</dbReference>
<evidence type="ECO:0000313" key="4">
    <source>
        <dbReference type="Proteomes" id="UP000472267"/>
    </source>
</evidence>
<dbReference type="InterPro" id="IPR008906">
    <property type="entry name" value="HATC_C_dom"/>
</dbReference>
<reference evidence="3" key="2">
    <citation type="submission" date="2025-08" db="UniProtKB">
        <authorList>
            <consortium name="Ensembl"/>
        </authorList>
    </citation>
    <scope>IDENTIFICATION</scope>
</reference>
<organism evidence="3 4">
    <name type="scientific">Salarias fasciatus</name>
    <name type="common">Jewelled blenny</name>
    <name type="synonym">Blennius fasciatus</name>
    <dbReference type="NCBI Taxonomy" id="181472"/>
    <lineage>
        <taxon>Eukaryota</taxon>
        <taxon>Metazoa</taxon>
        <taxon>Chordata</taxon>
        <taxon>Craniata</taxon>
        <taxon>Vertebrata</taxon>
        <taxon>Euteleostomi</taxon>
        <taxon>Actinopterygii</taxon>
        <taxon>Neopterygii</taxon>
        <taxon>Teleostei</taxon>
        <taxon>Neoteleostei</taxon>
        <taxon>Acanthomorphata</taxon>
        <taxon>Ovalentaria</taxon>
        <taxon>Blenniimorphae</taxon>
        <taxon>Blenniiformes</taxon>
        <taxon>Blennioidei</taxon>
        <taxon>Blenniidae</taxon>
        <taxon>Salariinae</taxon>
        <taxon>Salarias</taxon>
    </lineage>
</organism>